<protein>
    <submittedName>
        <fullName evidence="1">Transcriptional regulator, AlpA family</fullName>
    </submittedName>
</protein>
<dbReference type="EMBL" id="LT670818">
    <property type="protein sequence ID" value="SHH12875.1"/>
    <property type="molecule type" value="Genomic_DNA"/>
</dbReference>
<gene>
    <name evidence="1" type="ORF">SAMN05444169_5905</name>
</gene>
<evidence type="ECO:0000313" key="2">
    <source>
        <dbReference type="Proteomes" id="UP000190675"/>
    </source>
</evidence>
<accession>A0A1M5QFA8</accession>
<dbReference type="Proteomes" id="UP000190675">
    <property type="component" value="Chromosome I"/>
</dbReference>
<proteinExistence type="predicted"/>
<sequence>MSRKLLLFPELRDRGVPFGRRHVDRLEAEGKFPKRVPIGMRRVGWVAAEIDDWVNAAISARAQQPENRGSQTARSIRGCDQSVTISSFI</sequence>
<evidence type="ECO:0000313" key="1">
    <source>
        <dbReference type="EMBL" id="SHH12875.1"/>
    </source>
</evidence>
<reference evidence="1 2" key="1">
    <citation type="submission" date="2016-11" db="EMBL/GenBank/DDBJ databases">
        <authorList>
            <person name="Jaros S."/>
            <person name="Januszkiewicz K."/>
            <person name="Wedrychowicz H."/>
        </authorList>
    </citation>
    <scope>NUCLEOTIDE SEQUENCE [LARGE SCALE GENOMIC DNA]</scope>
    <source>
        <strain evidence="1 2">GAS242</strain>
    </source>
</reference>
<dbReference type="AlphaFoldDB" id="A0A1M5QFA8"/>
<dbReference type="InterPro" id="IPR010260">
    <property type="entry name" value="AlpA"/>
</dbReference>
<organism evidence="1 2">
    <name type="scientific">Bradyrhizobium erythrophlei</name>
    <dbReference type="NCBI Taxonomy" id="1437360"/>
    <lineage>
        <taxon>Bacteria</taxon>
        <taxon>Pseudomonadati</taxon>
        <taxon>Pseudomonadota</taxon>
        <taxon>Alphaproteobacteria</taxon>
        <taxon>Hyphomicrobiales</taxon>
        <taxon>Nitrobacteraceae</taxon>
        <taxon>Bradyrhizobium</taxon>
    </lineage>
</organism>
<name>A0A1M5QFA8_9BRAD</name>
<dbReference type="Pfam" id="PF05930">
    <property type="entry name" value="Phage_AlpA"/>
    <property type="match status" value="1"/>
</dbReference>